<dbReference type="STRING" id="5539.A0A3E2HNR0"/>
<organism evidence="4 5">
    <name type="scientific">Scytalidium lignicola</name>
    <name type="common">Hyphomycete</name>
    <dbReference type="NCBI Taxonomy" id="5539"/>
    <lineage>
        <taxon>Eukaryota</taxon>
        <taxon>Fungi</taxon>
        <taxon>Dikarya</taxon>
        <taxon>Ascomycota</taxon>
        <taxon>Pezizomycotina</taxon>
        <taxon>Leotiomycetes</taxon>
        <taxon>Leotiomycetes incertae sedis</taxon>
        <taxon>Scytalidium</taxon>
    </lineage>
</organism>
<comment type="caution">
    <text evidence="4">The sequence shown here is derived from an EMBL/GenBank/DDBJ whole genome shotgun (WGS) entry which is preliminary data.</text>
</comment>
<dbReference type="OMA" id="YQIPMLV"/>
<dbReference type="InterPro" id="IPR029058">
    <property type="entry name" value="AB_hydrolase_fold"/>
</dbReference>
<evidence type="ECO:0000313" key="5">
    <source>
        <dbReference type="Proteomes" id="UP000258309"/>
    </source>
</evidence>
<gene>
    <name evidence="4" type="ORF">B7463_g1343</name>
</gene>
<feature type="non-terminal residue" evidence="4">
    <location>
        <position position="1"/>
    </location>
</feature>
<reference evidence="4 5" key="1">
    <citation type="submission" date="2018-05" db="EMBL/GenBank/DDBJ databases">
        <title>Draft genome sequence of Scytalidium lignicola DSM 105466, a ubiquitous saprotrophic fungus.</title>
        <authorList>
            <person name="Buettner E."/>
            <person name="Gebauer A.M."/>
            <person name="Hofrichter M."/>
            <person name="Liers C."/>
            <person name="Kellner H."/>
        </authorList>
    </citation>
    <scope>NUCLEOTIDE SEQUENCE [LARGE SCALE GENOMIC DNA]</scope>
    <source>
        <strain evidence="4 5">DSM 105466</strain>
    </source>
</reference>
<evidence type="ECO:0000259" key="3">
    <source>
        <dbReference type="Pfam" id="PF00561"/>
    </source>
</evidence>
<dbReference type="OrthoDB" id="408373at2759"/>
<dbReference type="PRINTS" id="PR00111">
    <property type="entry name" value="ABHYDROLASE"/>
</dbReference>
<dbReference type="SUPFAM" id="SSF53474">
    <property type="entry name" value="alpha/beta-Hydrolases"/>
    <property type="match status" value="1"/>
</dbReference>
<evidence type="ECO:0000313" key="4">
    <source>
        <dbReference type="EMBL" id="RFU34998.1"/>
    </source>
</evidence>
<dbReference type="EMBL" id="NCSJ02000014">
    <property type="protein sequence ID" value="RFU34998.1"/>
    <property type="molecule type" value="Genomic_DNA"/>
</dbReference>
<evidence type="ECO:0000256" key="2">
    <source>
        <dbReference type="ARBA" id="ARBA00038334"/>
    </source>
</evidence>
<dbReference type="InterPro" id="IPR000073">
    <property type="entry name" value="AB_hydrolase_1"/>
</dbReference>
<dbReference type="Pfam" id="PF00561">
    <property type="entry name" value="Abhydrolase_1"/>
    <property type="match status" value="1"/>
</dbReference>
<feature type="domain" description="AB hydrolase-1" evidence="3">
    <location>
        <begin position="42"/>
        <end position="315"/>
    </location>
</feature>
<proteinExistence type="inferred from homology"/>
<dbReference type="Proteomes" id="UP000258309">
    <property type="component" value="Unassembled WGS sequence"/>
</dbReference>
<protein>
    <recommendedName>
        <fullName evidence="3">AB hydrolase-1 domain-containing protein</fullName>
    </recommendedName>
</protein>
<accession>A0A3E2HNR0</accession>
<name>A0A3E2HNR0_SCYLI</name>
<sequence length="337" mass="38374">MATQSIDKIRPDDPRVQYKTANLNGITYSYLLAEPVTRPKGVIFLIHGFPDLSFGWRYQIPTLTAMGLRVVAPDMVGYGGTEAPHELKYYTHKRICDDMAELARQLGYERILLGGHDWGGALVYKFAMWYPKLIAAFFSICTPFAPLNKTFKDMTKRPNFKYQLQFIGSDLEKVINGEEKMKQMLTALYGGRGKNGEKGFDASHGVYIENLGKLSLSPLLSQDELDFYGKRYALHPDVHGPLSWYRVQQLNWEDENAAGFTKDPADYKFEMPMLFIGAKRDAALIPSMSVGMEKYFRILTRGEVDANHWALWEKPTEVNRLIEEFLDGQISSLTAKL</sequence>
<dbReference type="Gene3D" id="3.40.50.1820">
    <property type="entry name" value="alpha/beta hydrolase"/>
    <property type="match status" value="1"/>
</dbReference>
<comment type="similarity">
    <text evidence="2">Belongs to the AB hydrolase superfamily. Epoxide hydrolase family.</text>
</comment>
<dbReference type="InterPro" id="IPR000639">
    <property type="entry name" value="Epox_hydrolase-like"/>
</dbReference>
<feature type="non-terminal residue" evidence="4">
    <location>
        <position position="337"/>
    </location>
</feature>
<dbReference type="PANTHER" id="PTHR43329">
    <property type="entry name" value="EPOXIDE HYDROLASE"/>
    <property type="match status" value="1"/>
</dbReference>
<keyword evidence="1" id="KW-0378">Hydrolase</keyword>
<evidence type="ECO:0000256" key="1">
    <source>
        <dbReference type="ARBA" id="ARBA00022801"/>
    </source>
</evidence>
<keyword evidence="5" id="KW-1185">Reference proteome</keyword>
<dbReference type="PRINTS" id="PR00412">
    <property type="entry name" value="EPOXHYDRLASE"/>
</dbReference>
<dbReference type="GO" id="GO:0016787">
    <property type="term" value="F:hydrolase activity"/>
    <property type="evidence" value="ECO:0007669"/>
    <property type="project" value="UniProtKB-KW"/>
</dbReference>
<dbReference type="AlphaFoldDB" id="A0A3E2HNR0"/>